<dbReference type="RefSeq" id="XP_003333007.2">
    <property type="nucleotide sequence ID" value="XM_003332959.2"/>
</dbReference>
<gene>
    <name evidence="1" type="ORF">PGTG_14793</name>
</gene>
<dbReference type="HOGENOM" id="CLU_2575009_0_0_1"/>
<evidence type="ECO:0000313" key="1">
    <source>
        <dbReference type="EMBL" id="EFP88588.2"/>
    </source>
</evidence>
<reference evidence="2" key="2">
    <citation type="journal article" date="2011" name="Proc. Natl. Acad. Sci. U.S.A.">
        <title>Obligate biotrophy features unraveled by the genomic analysis of rust fungi.</title>
        <authorList>
            <person name="Duplessis S."/>
            <person name="Cuomo C.A."/>
            <person name="Lin Y.-C."/>
            <person name="Aerts A."/>
            <person name="Tisserant E."/>
            <person name="Veneault-Fourrey C."/>
            <person name="Joly D.L."/>
            <person name="Hacquard S."/>
            <person name="Amselem J."/>
            <person name="Cantarel B.L."/>
            <person name="Chiu R."/>
            <person name="Coutinho P.M."/>
            <person name="Feau N."/>
            <person name="Field M."/>
            <person name="Frey P."/>
            <person name="Gelhaye E."/>
            <person name="Goldberg J."/>
            <person name="Grabherr M.G."/>
            <person name="Kodira C.D."/>
            <person name="Kohler A."/>
            <person name="Kuees U."/>
            <person name="Lindquist E.A."/>
            <person name="Lucas S.M."/>
            <person name="Mago R."/>
            <person name="Mauceli E."/>
            <person name="Morin E."/>
            <person name="Murat C."/>
            <person name="Pangilinan J.L."/>
            <person name="Park R."/>
            <person name="Pearson M."/>
            <person name="Quesneville H."/>
            <person name="Rouhier N."/>
            <person name="Sakthikumar S."/>
            <person name="Salamov A.A."/>
            <person name="Schmutz J."/>
            <person name="Selles B."/>
            <person name="Shapiro H."/>
            <person name="Tanguay P."/>
            <person name="Tuskan G.A."/>
            <person name="Henrissat B."/>
            <person name="Van de Peer Y."/>
            <person name="Rouze P."/>
            <person name="Ellis J.G."/>
            <person name="Dodds P.N."/>
            <person name="Schein J.E."/>
            <person name="Zhong S."/>
            <person name="Hamelin R.C."/>
            <person name="Grigoriev I.V."/>
            <person name="Szabo L.J."/>
            <person name="Martin F."/>
        </authorList>
    </citation>
    <scope>NUCLEOTIDE SEQUENCE [LARGE SCALE GENOMIC DNA]</scope>
    <source>
        <strain evidence="2">CRL 75-36-700-3 / race SCCL</strain>
    </source>
</reference>
<dbReference type="Proteomes" id="UP000008783">
    <property type="component" value="Unassembled WGS sequence"/>
</dbReference>
<name>E3KWB3_PUCGT</name>
<sequence>MDLSTFMKFFAQHPIFQPLALRNKRAKSSQSKQAARMVVVQVLAIFNPVTFKLGKGKPTWEAGPAQMRIHQDTLWVVIQIM</sequence>
<reference key="1">
    <citation type="submission" date="2007-01" db="EMBL/GenBank/DDBJ databases">
        <title>The Genome Sequence of Puccinia graminis f. sp. tritici Strain CRL 75-36-700-3.</title>
        <authorList>
            <consortium name="The Broad Institute Genome Sequencing Platform"/>
            <person name="Birren B."/>
            <person name="Lander E."/>
            <person name="Galagan J."/>
            <person name="Nusbaum C."/>
            <person name="Devon K."/>
            <person name="Cuomo C."/>
            <person name="Jaffe D."/>
            <person name="Butler J."/>
            <person name="Alvarez P."/>
            <person name="Gnerre S."/>
            <person name="Grabherr M."/>
            <person name="Mauceli E."/>
            <person name="Brockman W."/>
            <person name="Young S."/>
            <person name="LaButti K."/>
            <person name="Sykes S."/>
            <person name="DeCaprio D."/>
            <person name="Crawford M."/>
            <person name="Koehrsen M."/>
            <person name="Engels R."/>
            <person name="Montgomery P."/>
            <person name="Pearson M."/>
            <person name="Howarth C."/>
            <person name="Larson L."/>
            <person name="White J."/>
            <person name="Zeng Q."/>
            <person name="Kodira C."/>
            <person name="Yandava C."/>
            <person name="Alvarado L."/>
            <person name="O'Leary S."/>
            <person name="Szabo L."/>
            <person name="Dean R."/>
            <person name="Schein J."/>
        </authorList>
    </citation>
    <scope>NUCLEOTIDE SEQUENCE</scope>
    <source>
        <strain>CRL 75-36-700-3</strain>
    </source>
</reference>
<organism evidence="1 2">
    <name type="scientific">Puccinia graminis f. sp. tritici (strain CRL 75-36-700-3 / race SCCL)</name>
    <name type="common">Black stem rust fungus</name>
    <dbReference type="NCBI Taxonomy" id="418459"/>
    <lineage>
        <taxon>Eukaryota</taxon>
        <taxon>Fungi</taxon>
        <taxon>Dikarya</taxon>
        <taxon>Basidiomycota</taxon>
        <taxon>Pucciniomycotina</taxon>
        <taxon>Pucciniomycetes</taxon>
        <taxon>Pucciniales</taxon>
        <taxon>Pucciniaceae</taxon>
        <taxon>Puccinia</taxon>
    </lineage>
</organism>
<dbReference type="InParanoid" id="E3KWB3"/>
<proteinExistence type="predicted"/>
<dbReference type="GeneID" id="10541215"/>
<dbReference type="VEuPathDB" id="FungiDB:PGTG_14793"/>
<dbReference type="KEGG" id="pgr:PGTG_14793"/>
<dbReference type="EMBL" id="DS178315">
    <property type="protein sequence ID" value="EFP88588.2"/>
    <property type="molecule type" value="Genomic_DNA"/>
</dbReference>
<protein>
    <submittedName>
        <fullName evidence="1">Uncharacterized protein</fullName>
    </submittedName>
</protein>
<keyword evidence="2" id="KW-1185">Reference proteome</keyword>
<evidence type="ECO:0000313" key="2">
    <source>
        <dbReference type="Proteomes" id="UP000008783"/>
    </source>
</evidence>
<accession>E3KWB3</accession>
<dbReference type="AlphaFoldDB" id="E3KWB3"/>